<dbReference type="GO" id="GO:0005886">
    <property type="term" value="C:plasma membrane"/>
    <property type="evidence" value="ECO:0007669"/>
    <property type="project" value="UniProtKB-SubCell"/>
</dbReference>
<comment type="similarity">
    <text evidence="3 8">Belongs to the peptidase S26 family.</text>
</comment>
<dbReference type="PROSITE" id="PS00761">
    <property type="entry name" value="SPASE_I_3"/>
    <property type="match status" value="1"/>
</dbReference>
<evidence type="ECO:0000259" key="10">
    <source>
        <dbReference type="Pfam" id="PF10502"/>
    </source>
</evidence>
<evidence type="ECO:0000256" key="5">
    <source>
        <dbReference type="ARBA" id="ARBA00022670"/>
    </source>
</evidence>
<dbReference type="CDD" id="cd06530">
    <property type="entry name" value="S26_SPase_I"/>
    <property type="match status" value="1"/>
</dbReference>
<evidence type="ECO:0000256" key="2">
    <source>
        <dbReference type="ARBA" id="ARBA00004401"/>
    </source>
</evidence>
<keyword evidence="8" id="KW-0472">Membrane</keyword>
<comment type="catalytic activity">
    <reaction evidence="1 8">
        <text>Cleavage of hydrophobic, N-terminal signal or leader sequences from secreted and periplasmic proteins.</text>
        <dbReference type="EC" id="3.4.21.89"/>
    </reaction>
</comment>
<dbReference type="InterPro" id="IPR019758">
    <property type="entry name" value="Pept_S26A_signal_pept_1_CS"/>
</dbReference>
<protein>
    <recommendedName>
        <fullName evidence="4 8">Signal peptidase I</fullName>
        <ecNumber evidence="4 8">3.4.21.89</ecNumber>
    </recommendedName>
</protein>
<dbReference type="EMBL" id="LAIR01000002">
    <property type="protein sequence ID" value="KNX39394.1"/>
    <property type="molecule type" value="Genomic_DNA"/>
</dbReference>
<feature type="compositionally biased region" description="Basic and acidic residues" evidence="9">
    <location>
        <begin position="217"/>
        <end position="230"/>
    </location>
</feature>
<dbReference type="Gene3D" id="2.10.109.10">
    <property type="entry name" value="Umud Fragment, subunit A"/>
    <property type="match status" value="1"/>
</dbReference>
<feature type="transmembrane region" description="Helical" evidence="8">
    <location>
        <begin position="65"/>
        <end position="88"/>
    </location>
</feature>
<evidence type="ECO:0000256" key="4">
    <source>
        <dbReference type="ARBA" id="ARBA00013208"/>
    </source>
</evidence>
<keyword evidence="6 8" id="KW-0378">Hydrolase</keyword>
<dbReference type="STRING" id="1631356.VV01_11150"/>
<proteinExistence type="inferred from homology"/>
<dbReference type="InterPro" id="IPR036286">
    <property type="entry name" value="LexA/Signal_pep-like_sf"/>
</dbReference>
<dbReference type="PROSITE" id="PS00501">
    <property type="entry name" value="SPASE_I_1"/>
    <property type="match status" value="1"/>
</dbReference>
<keyword evidence="12" id="KW-1185">Reference proteome</keyword>
<keyword evidence="5 8" id="KW-0645">Protease</keyword>
<feature type="compositionally biased region" description="Low complexity" evidence="9">
    <location>
        <begin position="10"/>
        <end position="37"/>
    </location>
</feature>
<feature type="domain" description="Peptidase S26" evidence="10">
    <location>
        <begin position="64"/>
        <end position="251"/>
    </location>
</feature>
<dbReference type="PATRIC" id="fig|1631356.3.peg.2177"/>
<evidence type="ECO:0000256" key="3">
    <source>
        <dbReference type="ARBA" id="ARBA00009370"/>
    </source>
</evidence>
<dbReference type="PANTHER" id="PTHR43390:SF1">
    <property type="entry name" value="CHLOROPLAST PROCESSING PEPTIDASE"/>
    <property type="match status" value="1"/>
</dbReference>
<dbReference type="PRINTS" id="PR00727">
    <property type="entry name" value="LEADERPTASE"/>
</dbReference>
<feature type="region of interest" description="Disordered" evidence="9">
    <location>
        <begin position="217"/>
        <end position="238"/>
    </location>
</feature>
<dbReference type="GO" id="GO:0009003">
    <property type="term" value="F:signal peptidase activity"/>
    <property type="evidence" value="ECO:0007669"/>
    <property type="project" value="UniProtKB-EC"/>
</dbReference>
<dbReference type="GO" id="GO:0006465">
    <property type="term" value="P:signal peptide processing"/>
    <property type="evidence" value="ECO:0007669"/>
    <property type="project" value="InterPro"/>
</dbReference>
<dbReference type="GO" id="GO:0004252">
    <property type="term" value="F:serine-type endopeptidase activity"/>
    <property type="evidence" value="ECO:0007669"/>
    <property type="project" value="InterPro"/>
</dbReference>
<dbReference type="Proteomes" id="UP000037397">
    <property type="component" value="Unassembled WGS sequence"/>
</dbReference>
<feature type="active site" evidence="7">
    <location>
        <position position="93"/>
    </location>
</feature>
<dbReference type="InterPro" id="IPR019756">
    <property type="entry name" value="Pept_S26A_signal_pept_1_Ser-AS"/>
</dbReference>
<name>A0A0L6CNQ9_9MICO</name>
<keyword evidence="8" id="KW-0812">Transmembrane</keyword>
<evidence type="ECO:0000256" key="6">
    <source>
        <dbReference type="ARBA" id="ARBA00022801"/>
    </source>
</evidence>
<comment type="caution">
    <text evidence="11">The sequence shown here is derived from an EMBL/GenBank/DDBJ whole genome shotgun (WGS) entry which is preliminary data.</text>
</comment>
<evidence type="ECO:0000256" key="9">
    <source>
        <dbReference type="SAM" id="MobiDB-lite"/>
    </source>
</evidence>
<organism evidence="11 12">
    <name type="scientific">Luteipulveratus halotolerans</name>
    <dbReference type="NCBI Taxonomy" id="1631356"/>
    <lineage>
        <taxon>Bacteria</taxon>
        <taxon>Bacillati</taxon>
        <taxon>Actinomycetota</taxon>
        <taxon>Actinomycetes</taxon>
        <taxon>Micrococcales</taxon>
        <taxon>Dermacoccaceae</taxon>
        <taxon>Luteipulveratus</taxon>
    </lineage>
</organism>
<evidence type="ECO:0000256" key="7">
    <source>
        <dbReference type="PIRSR" id="PIRSR600223-1"/>
    </source>
</evidence>
<dbReference type="NCBIfam" id="TIGR02227">
    <property type="entry name" value="sigpep_I_bact"/>
    <property type="match status" value="1"/>
</dbReference>
<keyword evidence="8" id="KW-1133">Transmembrane helix</keyword>
<dbReference type="Pfam" id="PF10502">
    <property type="entry name" value="Peptidase_S26"/>
    <property type="match status" value="1"/>
</dbReference>
<dbReference type="SUPFAM" id="SSF51306">
    <property type="entry name" value="LexA/Signal peptidase"/>
    <property type="match status" value="1"/>
</dbReference>
<evidence type="ECO:0000256" key="8">
    <source>
        <dbReference type="RuleBase" id="RU362042"/>
    </source>
</evidence>
<dbReference type="AlphaFoldDB" id="A0A0L6CNQ9"/>
<evidence type="ECO:0000256" key="1">
    <source>
        <dbReference type="ARBA" id="ARBA00000677"/>
    </source>
</evidence>
<evidence type="ECO:0000313" key="12">
    <source>
        <dbReference type="Proteomes" id="UP000037397"/>
    </source>
</evidence>
<dbReference type="EC" id="3.4.21.89" evidence="4 8"/>
<dbReference type="PANTHER" id="PTHR43390">
    <property type="entry name" value="SIGNAL PEPTIDASE I"/>
    <property type="match status" value="1"/>
</dbReference>
<sequence length="272" mass="29223">MAPVPDRDAAAAPVAGGTGGAAPPADGPAVGVPSGGPDDTDDDPAEEPEPEKPRHGRAFLLARELLIVAAIAMTLSLVVKTFLMQPFWIPSGSMNSTLIRGDRVVVSKLTPGPFDLKRGDVVVFKDPDHWLEEDPPEPGPLLRGLEFVGLYPAGDNHLIKRVIGLPGDHVVCCDKQKRLTVNGQAIDEPYVFEGDPPSEARFDIRVPEGRVWVMGDHRSDSSDSRFHDDGTGATGSVPVKDITGRAVSIVWPLGRMEWLSDYPTTFDKVPTP</sequence>
<dbReference type="InterPro" id="IPR019533">
    <property type="entry name" value="Peptidase_S26"/>
</dbReference>
<comment type="subcellular location">
    <subcellularLocation>
        <location evidence="2">Cell membrane</location>
        <topology evidence="2">Single-pass type II membrane protein</topology>
    </subcellularLocation>
    <subcellularLocation>
        <location evidence="8">Membrane</location>
        <topology evidence="8">Single-pass type II membrane protein</topology>
    </subcellularLocation>
</comment>
<feature type="region of interest" description="Disordered" evidence="9">
    <location>
        <begin position="1"/>
        <end position="55"/>
    </location>
</feature>
<reference evidence="12" key="1">
    <citation type="submission" date="2015-03" db="EMBL/GenBank/DDBJ databases">
        <title>Luteipulveratus halotolerans sp. nov., a novel actinobacterium (Dermacoccaceae) from Sarawak, Malaysia.</title>
        <authorList>
            <person name="Juboi H."/>
            <person name="Basik A."/>
            <person name="Shamsul S.S."/>
            <person name="Arnold P."/>
            <person name="Schmitt E.K."/>
            <person name="Sanglier J.-J."/>
            <person name="Yeo T."/>
        </authorList>
    </citation>
    <scope>NUCLEOTIDE SEQUENCE [LARGE SCALE GENOMIC DNA]</scope>
    <source>
        <strain evidence="12">C296001</strain>
    </source>
</reference>
<gene>
    <name evidence="11" type="ORF">VV01_11150</name>
</gene>
<feature type="compositionally biased region" description="Acidic residues" evidence="9">
    <location>
        <begin position="38"/>
        <end position="49"/>
    </location>
</feature>
<feature type="active site" evidence="7">
    <location>
        <position position="160"/>
    </location>
</feature>
<dbReference type="InterPro" id="IPR000223">
    <property type="entry name" value="Pept_S26A_signal_pept_1"/>
</dbReference>
<accession>A0A0L6CNQ9</accession>
<evidence type="ECO:0000313" key="11">
    <source>
        <dbReference type="EMBL" id="KNX39394.1"/>
    </source>
</evidence>